<dbReference type="EMBL" id="QXDC01000002">
    <property type="protein sequence ID" value="RIA45684.1"/>
    <property type="molecule type" value="Genomic_DNA"/>
</dbReference>
<feature type="transmembrane region" description="Helical" evidence="2">
    <location>
        <begin position="139"/>
        <end position="157"/>
    </location>
</feature>
<dbReference type="AlphaFoldDB" id="A0A397PHS1"/>
<proteinExistence type="predicted"/>
<feature type="region of interest" description="Disordered" evidence="1">
    <location>
        <begin position="1"/>
        <end position="23"/>
    </location>
</feature>
<dbReference type="Pfam" id="PF19613">
    <property type="entry name" value="DUF6118"/>
    <property type="match status" value="1"/>
</dbReference>
<dbReference type="RefSeq" id="WP_147373605.1">
    <property type="nucleotide sequence ID" value="NZ_QXDC01000002.1"/>
</dbReference>
<evidence type="ECO:0000313" key="4">
    <source>
        <dbReference type="Proteomes" id="UP000266568"/>
    </source>
</evidence>
<evidence type="ECO:0000313" key="3">
    <source>
        <dbReference type="EMBL" id="RIA45684.1"/>
    </source>
</evidence>
<organism evidence="3 4">
    <name type="scientific">Hephaestia caeni</name>
    <dbReference type="NCBI Taxonomy" id="645617"/>
    <lineage>
        <taxon>Bacteria</taxon>
        <taxon>Pseudomonadati</taxon>
        <taxon>Pseudomonadota</taxon>
        <taxon>Alphaproteobacteria</taxon>
        <taxon>Sphingomonadales</taxon>
        <taxon>Sphingomonadaceae</taxon>
        <taxon>Hephaestia</taxon>
    </lineage>
</organism>
<dbReference type="Proteomes" id="UP000266568">
    <property type="component" value="Unassembled WGS sequence"/>
</dbReference>
<evidence type="ECO:0000256" key="2">
    <source>
        <dbReference type="SAM" id="Phobius"/>
    </source>
</evidence>
<keyword evidence="4" id="KW-1185">Reference proteome</keyword>
<name>A0A397PHS1_9SPHN</name>
<accession>A0A397PHS1</accession>
<keyword evidence="2" id="KW-0472">Membrane</keyword>
<keyword evidence="2" id="KW-1133">Transmembrane helix</keyword>
<reference evidence="3 4" key="1">
    <citation type="submission" date="2018-08" db="EMBL/GenBank/DDBJ databases">
        <title>Genomic Encyclopedia of Type Strains, Phase IV (KMG-IV): sequencing the most valuable type-strain genomes for metagenomic binning, comparative biology and taxonomic classification.</title>
        <authorList>
            <person name="Goeker M."/>
        </authorList>
    </citation>
    <scope>NUCLEOTIDE SEQUENCE [LARGE SCALE GENOMIC DNA]</scope>
    <source>
        <strain evidence="3 4">DSM 25527</strain>
    </source>
</reference>
<evidence type="ECO:0000256" key="1">
    <source>
        <dbReference type="SAM" id="MobiDB-lite"/>
    </source>
</evidence>
<dbReference type="OrthoDB" id="7277275at2"/>
<gene>
    <name evidence="3" type="ORF">DFR49_0207</name>
</gene>
<dbReference type="InterPro" id="IPR046121">
    <property type="entry name" value="DUF6118"/>
</dbReference>
<protein>
    <submittedName>
        <fullName evidence="3">Uncharacterized protein</fullName>
    </submittedName>
</protein>
<sequence length="240" mass="25985">MDSNLPTLPRSVPEAVPASEQDKATQAFTQLAEKVALLEAAIAGLSAKREAMPDYSETLGEIAALLERMRKAINTLAHRPAMEITPDAMAQQIAAAGKAARAEDSAATAQARDRIDKAAARMELLAGTVATIREHRRHLLWAVGGGALAAILLWSIAPGTIARAMPDSWHLPERMAARTLDLDRWTAGERLLATAEPERWRTVVLANRILQDNLQVISDCRSATQKSQKATRCTVTIPVD</sequence>
<comment type="caution">
    <text evidence="3">The sequence shown here is derived from an EMBL/GenBank/DDBJ whole genome shotgun (WGS) entry which is preliminary data.</text>
</comment>
<keyword evidence="2" id="KW-0812">Transmembrane</keyword>